<reference evidence="5" key="1">
    <citation type="journal article" date="2015" name="MBio">
        <title>Genome-Resolved Metagenomic Analysis Reveals Roles for Candidate Phyla and Other Microbial Community Members in Biogeochemical Transformations in Oil Reservoirs.</title>
        <authorList>
            <person name="Hu P."/>
            <person name="Tom L."/>
            <person name="Singh A."/>
            <person name="Thomas B.C."/>
            <person name="Baker B.J."/>
            <person name="Piceno Y.M."/>
            <person name="Andersen G.L."/>
            <person name="Banfield J.F."/>
        </authorList>
    </citation>
    <scope>NUCLEOTIDE SEQUENCE [LARGE SCALE GENOMIC DNA]</scope>
</reference>
<dbReference type="InterPro" id="IPR003869">
    <property type="entry name" value="Polysac_CapD-like"/>
</dbReference>
<evidence type="ECO:0000259" key="3">
    <source>
        <dbReference type="Pfam" id="PF02719"/>
    </source>
</evidence>
<sequence>MKRHGDLSGFRRNLTLLVFDSLMVYFAFILGMYFRYGIFTLDEPQFFANGVYFSLFIVVSLILNGVYTIAWSYSYFRDYLIILRAVVIGYAVGFATGRLLNLFGVRFLTVPFTVSTMAAIISVFLIIWSRIFWLSILSRNHHVVSSAERVLIVGAGDAGTSIAEELSRRPENGLVIGFIDDSPRKLRKRIRGIPVLGNTDEIMALVEKMDVKRVIIAIPSADAATLRRIFSKIDVGKVKAQTLPSITEIMDGKAKLGYLREINIEDLLGRESVRIDVDSLKGYIVGRTVLVTGAGGSIGSELCRQIAPLKPRRLLLAGKGENSIYEIRQEIGSLFPDLDLCQLICDVADSSRMRYIFETMKPEVIFHAAAHKHVPLMEENPTEAFKVNSIGTYNVAMLASEFGAETMVVISTDKAVKPSSVMGVSKRIAEEFVRSISSRSKTRFGIVRFGNVLGSRGSVIPLFKKQIQSGGPVTVTDPRMTRYFMTIPEAVSLVLQAGAYSGGGDVFVLDMGEPVKISSLANEMITLAGYVPQQEIEIKYTGVRPGEKLFEELVLTNEEFIQTKHPKIFRLKTKEAMDETTLFSIVSRLRAAVNNNDFEELNKITAEIVDDATVKISAGCDFR</sequence>
<organism evidence="4 5">
    <name type="scientific">Mesotoga prima</name>
    <dbReference type="NCBI Taxonomy" id="1184387"/>
    <lineage>
        <taxon>Bacteria</taxon>
        <taxon>Thermotogati</taxon>
        <taxon>Thermotogota</taxon>
        <taxon>Thermotogae</taxon>
        <taxon>Kosmotogales</taxon>
        <taxon>Kosmotogaceae</taxon>
        <taxon>Mesotoga</taxon>
    </lineage>
</organism>
<dbReference type="Pfam" id="PF13727">
    <property type="entry name" value="CoA_binding_3"/>
    <property type="match status" value="1"/>
</dbReference>
<dbReference type="PATRIC" id="fig|1184387.3.peg.900"/>
<dbReference type="PANTHER" id="PTHR43318">
    <property type="entry name" value="UDP-N-ACETYLGLUCOSAMINE 4,6-DEHYDRATASE"/>
    <property type="match status" value="1"/>
</dbReference>
<feature type="transmembrane region" description="Helical" evidence="2">
    <location>
        <begin position="12"/>
        <end position="34"/>
    </location>
</feature>
<dbReference type="Proteomes" id="UP000054092">
    <property type="component" value="Unassembled WGS sequence"/>
</dbReference>
<comment type="similarity">
    <text evidence="1">Belongs to the polysaccharide synthase family.</text>
</comment>
<evidence type="ECO:0000313" key="5">
    <source>
        <dbReference type="Proteomes" id="UP000054092"/>
    </source>
</evidence>
<dbReference type="SUPFAM" id="SSF51735">
    <property type="entry name" value="NAD(P)-binding Rossmann-fold domains"/>
    <property type="match status" value="2"/>
</dbReference>
<protein>
    <submittedName>
        <fullName evidence="4">Capsular polysaccharide biosynthesis protein CapD</fullName>
    </submittedName>
</protein>
<dbReference type="Pfam" id="PF02719">
    <property type="entry name" value="Polysacc_synt_2"/>
    <property type="match status" value="1"/>
</dbReference>
<keyword evidence="2" id="KW-1133">Transmembrane helix</keyword>
<evidence type="ECO:0000313" key="4">
    <source>
        <dbReference type="EMBL" id="KUK81248.1"/>
    </source>
</evidence>
<dbReference type="PANTHER" id="PTHR43318:SF1">
    <property type="entry name" value="POLYSACCHARIDE BIOSYNTHESIS PROTEIN EPSC-RELATED"/>
    <property type="match status" value="1"/>
</dbReference>
<evidence type="ECO:0000256" key="2">
    <source>
        <dbReference type="SAM" id="Phobius"/>
    </source>
</evidence>
<keyword evidence="2" id="KW-0812">Transmembrane</keyword>
<dbReference type="Gene3D" id="3.40.50.720">
    <property type="entry name" value="NAD(P)-binding Rossmann-like Domain"/>
    <property type="match status" value="2"/>
</dbReference>
<accession>A0A101HQS4</accession>
<evidence type="ECO:0000256" key="1">
    <source>
        <dbReference type="ARBA" id="ARBA00007430"/>
    </source>
</evidence>
<name>A0A101HQS4_9BACT</name>
<keyword evidence="2" id="KW-0472">Membrane</keyword>
<dbReference type="InterPro" id="IPR051203">
    <property type="entry name" value="Polysaccharide_Synthase-Rel"/>
</dbReference>
<dbReference type="AlphaFoldDB" id="A0A101HQS4"/>
<proteinExistence type="inferred from homology"/>
<dbReference type="CDD" id="cd05237">
    <property type="entry name" value="UDP_invert_4-6DH_SDR_e"/>
    <property type="match status" value="1"/>
</dbReference>
<dbReference type="EMBL" id="LGGP01000071">
    <property type="protein sequence ID" value="KUK81248.1"/>
    <property type="molecule type" value="Genomic_DNA"/>
</dbReference>
<gene>
    <name evidence="4" type="ORF">XD94_0553</name>
</gene>
<feature type="domain" description="Polysaccharide biosynthesis protein CapD-like" evidence="3">
    <location>
        <begin position="289"/>
        <end position="572"/>
    </location>
</feature>
<comment type="caution">
    <text evidence="4">The sequence shown here is derived from an EMBL/GenBank/DDBJ whole genome shotgun (WGS) entry which is preliminary data.</text>
</comment>
<feature type="transmembrane region" description="Helical" evidence="2">
    <location>
        <begin position="112"/>
        <end position="133"/>
    </location>
</feature>
<feature type="transmembrane region" description="Helical" evidence="2">
    <location>
        <begin position="79"/>
        <end position="100"/>
    </location>
</feature>
<feature type="transmembrane region" description="Helical" evidence="2">
    <location>
        <begin position="46"/>
        <end position="67"/>
    </location>
</feature>
<dbReference type="InterPro" id="IPR036291">
    <property type="entry name" value="NAD(P)-bd_dom_sf"/>
</dbReference>